<name>A0A409WAF3_9AGAR</name>
<evidence type="ECO:0000259" key="11">
    <source>
        <dbReference type="PROSITE" id="PS50222"/>
    </source>
</evidence>
<evidence type="ECO:0000313" key="12">
    <source>
        <dbReference type="EMBL" id="PPQ75497.1"/>
    </source>
</evidence>
<dbReference type="Gene3D" id="3.20.20.190">
    <property type="entry name" value="Phosphatidylinositol (PI) phosphodiesterase"/>
    <property type="match status" value="1"/>
</dbReference>
<feature type="region of interest" description="Disordered" evidence="7">
    <location>
        <begin position="531"/>
        <end position="564"/>
    </location>
</feature>
<feature type="domain" description="C2" evidence="9">
    <location>
        <begin position="733"/>
        <end position="896"/>
    </location>
</feature>
<dbReference type="EMBL" id="NHYE01005254">
    <property type="protein sequence ID" value="PPQ75497.1"/>
    <property type="molecule type" value="Genomic_DNA"/>
</dbReference>
<dbReference type="InterPro" id="IPR011992">
    <property type="entry name" value="EF-hand-dom_pair"/>
</dbReference>
<proteinExistence type="predicted"/>
<evidence type="ECO:0000259" key="9">
    <source>
        <dbReference type="PROSITE" id="PS50004"/>
    </source>
</evidence>
<protein>
    <recommendedName>
        <fullName evidence="1 6">Phosphoinositide phospholipase C</fullName>
        <ecNumber evidence="1 6">3.1.4.11</ecNumber>
    </recommendedName>
</protein>
<dbReference type="InterPro" id="IPR035892">
    <property type="entry name" value="C2_domain_sf"/>
</dbReference>
<dbReference type="Gene3D" id="2.30.29.30">
    <property type="entry name" value="Pleckstrin-homology domain (PH domain)/Phosphotyrosine-binding domain (PTB)"/>
    <property type="match status" value="1"/>
</dbReference>
<keyword evidence="5" id="KW-0807">Transducer</keyword>
<reference evidence="12 13" key="1">
    <citation type="journal article" date="2018" name="Evol. Lett.">
        <title>Horizontal gene cluster transfer increased hallucinogenic mushroom diversity.</title>
        <authorList>
            <person name="Reynolds H.T."/>
            <person name="Vijayakumar V."/>
            <person name="Gluck-Thaler E."/>
            <person name="Korotkin H.B."/>
            <person name="Matheny P.B."/>
            <person name="Slot J.C."/>
        </authorList>
    </citation>
    <scope>NUCLEOTIDE SEQUENCE [LARGE SCALE GENOMIC DNA]</scope>
    <source>
        <strain evidence="12 13">SRW20</strain>
    </source>
</reference>
<dbReference type="InterPro" id="IPR001711">
    <property type="entry name" value="PLipase_C_Pinositol-sp_Y"/>
</dbReference>
<dbReference type="PRINTS" id="PR00390">
    <property type="entry name" value="PHPHLIPASEC"/>
</dbReference>
<dbReference type="STRING" id="231916.A0A409WAF3"/>
<evidence type="ECO:0000256" key="2">
    <source>
        <dbReference type="ARBA" id="ARBA00022801"/>
    </source>
</evidence>
<dbReference type="SUPFAM" id="SSF49562">
    <property type="entry name" value="C2 domain (Calcium/lipid-binding domain, CaLB)"/>
    <property type="match status" value="1"/>
</dbReference>
<dbReference type="Proteomes" id="UP000284706">
    <property type="component" value="Unassembled WGS sequence"/>
</dbReference>
<dbReference type="Gene3D" id="1.10.238.10">
    <property type="entry name" value="EF-hand"/>
    <property type="match status" value="2"/>
</dbReference>
<comment type="caution">
    <text evidence="12">The sequence shown here is derived from an EMBL/GenBank/DDBJ whole genome shotgun (WGS) entry which is preliminary data.</text>
</comment>
<evidence type="ECO:0000256" key="1">
    <source>
        <dbReference type="ARBA" id="ARBA00012368"/>
    </source>
</evidence>
<evidence type="ECO:0000259" key="8">
    <source>
        <dbReference type="PROSITE" id="PS50003"/>
    </source>
</evidence>
<comment type="catalytic activity">
    <reaction evidence="6">
        <text>a 1,2-diacyl-sn-glycero-3-phospho-(1D-myo-inositol-4,5-bisphosphate) + H2O = 1D-myo-inositol 1,4,5-trisphosphate + a 1,2-diacyl-sn-glycerol + H(+)</text>
        <dbReference type="Rhea" id="RHEA:33179"/>
        <dbReference type="ChEBI" id="CHEBI:15377"/>
        <dbReference type="ChEBI" id="CHEBI:15378"/>
        <dbReference type="ChEBI" id="CHEBI:17815"/>
        <dbReference type="ChEBI" id="CHEBI:58456"/>
        <dbReference type="ChEBI" id="CHEBI:203600"/>
        <dbReference type="EC" id="3.1.4.11"/>
    </reaction>
</comment>
<evidence type="ECO:0000256" key="4">
    <source>
        <dbReference type="ARBA" id="ARBA00023098"/>
    </source>
</evidence>
<feature type="compositionally biased region" description="Basic and acidic residues" evidence="7">
    <location>
        <begin position="531"/>
        <end position="543"/>
    </location>
</feature>
<feature type="domain" description="PI-PLC Y-box" evidence="10">
    <location>
        <begin position="619"/>
        <end position="738"/>
    </location>
</feature>
<dbReference type="InterPro" id="IPR037755">
    <property type="entry name" value="Plc1_PH"/>
</dbReference>
<keyword evidence="13" id="KW-1185">Reference proteome</keyword>
<dbReference type="GO" id="GO:0048015">
    <property type="term" value="P:phosphatidylinositol-mediated signaling"/>
    <property type="evidence" value="ECO:0007669"/>
    <property type="project" value="TreeGrafter"/>
</dbReference>
<dbReference type="FunCoup" id="A0A409WAF3">
    <property type="interactions" value="118"/>
</dbReference>
<feature type="domain" description="PH" evidence="8">
    <location>
        <begin position="67"/>
        <end position="176"/>
    </location>
</feature>
<dbReference type="InterPro" id="IPR011993">
    <property type="entry name" value="PH-like_dom_sf"/>
</dbReference>
<dbReference type="OrthoDB" id="269822at2759"/>
<evidence type="ECO:0000313" key="13">
    <source>
        <dbReference type="Proteomes" id="UP000284706"/>
    </source>
</evidence>
<dbReference type="PANTHER" id="PTHR10336:SF36">
    <property type="entry name" value="1-PHOSPHATIDYLINOSITOL 4,5-BISPHOSPHATE PHOSPHODIESTERASE BETA-4"/>
    <property type="match status" value="1"/>
</dbReference>
<dbReference type="CDD" id="cd00275">
    <property type="entry name" value="C2_PLC_like"/>
    <property type="match status" value="1"/>
</dbReference>
<dbReference type="EC" id="3.1.4.11" evidence="1 6"/>
<dbReference type="InParanoid" id="A0A409WAF3"/>
<dbReference type="GO" id="GO:0016042">
    <property type="term" value="P:lipid catabolic process"/>
    <property type="evidence" value="ECO:0007669"/>
    <property type="project" value="UniProtKB-KW"/>
</dbReference>
<dbReference type="Pfam" id="PF00168">
    <property type="entry name" value="C2"/>
    <property type="match status" value="1"/>
</dbReference>
<dbReference type="InterPro" id="IPR017946">
    <property type="entry name" value="PLC-like_Pdiesterase_TIM-brl"/>
</dbReference>
<dbReference type="AlphaFoldDB" id="A0A409WAF3"/>
<evidence type="ECO:0000256" key="3">
    <source>
        <dbReference type="ARBA" id="ARBA00022963"/>
    </source>
</evidence>
<feature type="region of interest" description="Disordered" evidence="7">
    <location>
        <begin position="586"/>
        <end position="613"/>
    </location>
</feature>
<evidence type="ECO:0000256" key="7">
    <source>
        <dbReference type="SAM" id="MobiDB-lite"/>
    </source>
</evidence>
<dbReference type="SUPFAM" id="SSF51695">
    <property type="entry name" value="PLC-like phosphodiesterases"/>
    <property type="match status" value="1"/>
</dbReference>
<dbReference type="PROSITE" id="PS50222">
    <property type="entry name" value="EF_HAND_2"/>
    <property type="match status" value="1"/>
</dbReference>
<dbReference type="GO" id="GO:0005509">
    <property type="term" value="F:calcium ion binding"/>
    <property type="evidence" value="ECO:0007669"/>
    <property type="project" value="InterPro"/>
</dbReference>
<dbReference type="CDD" id="cd08558">
    <property type="entry name" value="PI-PLCc_eukaryota"/>
    <property type="match status" value="1"/>
</dbReference>
<dbReference type="Gene3D" id="2.60.40.150">
    <property type="entry name" value="C2 domain"/>
    <property type="match status" value="1"/>
</dbReference>
<dbReference type="Pfam" id="PF00387">
    <property type="entry name" value="PI-PLC-Y"/>
    <property type="match status" value="1"/>
</dbReference>
<dbReference type="PANTHER" id="PTHR10336">
    <property type="entry name" value="PHOSPHOINOSITIDE-SPECIFIC PHOSPHOLIPASE C FAMILY PROTEIN"/>
    <property type="match status" value="1"/>
</dbReference>
<dbReference type="SMART" id="SM00149">
    <property type="entry name" value="PLCYc"/>
    <property type="match status" value="1"/>
</dbReference>
<keyword evidence="3 6" id="KW-0442">Lipid degradation</keyword>
<dbReference type="InterPro" id="IPR000909">
    <property type="entry name" value="PLipase_C_PInositol-sp_X_dom"/>
</dbReference>
<dbReference type="InterPro" id="IPR001192">
    <property type="entry name" value="PI-PLC_fam"/>
</dbReference>
<dbReference type="SMART" id="SM00148">
    <property type="entry name" value="PLCXc"/>
    <property type="match status" value="1"/>
</dbReference>
<keyword evidence="2 6" id="KW-0378">Hydrolase</keyword>
<dbReference type="CDD" id="cd13360">
    <property type="entry name" value="PH_PLC_fungal"/>
    <property type="match status" value="1"/>
</dbReference>
<keyword evidence="4 6" id="KW-0443">Lipid metabolism</keyword>
<dbReference type="PROSITE" id="PS50003">
    <property type="entry name" value="PH_DOMAIN"/>
    <property type="match status" value="1"/>
</dbReference>
<dbReference type="SUPFAM" id="SSF50729">
    <property type="entry name" value="PH domain-like"/>
    <property type="match status" value="1"/>
</dbReference>
<dbReference type="GO" id="GO:0051209">
    <property type="term" value="P:release of sequestered calcium ion into cytosol"/>
    <property type="evidence" value="ECO:0007669"/>
    <property type="project" value="TreeGrafter"/>
</dbReference>
<evidence type="ECO:0000259" key="10">
    <source>
        <dbReference type="PROSITE" id="PS50008"/>
    </source>
</evidence>
<dbReference type="InterPro" id="IPR000008">
    <property type="entry name" value="C2_dom"/>
</dbReference>
<feature type="domain" description="EF-hand" evidence="11">
    <location>
        <begin position="247"/>
        <end position="282"/>
    </location>
</feature>
<dbReference type="InterPro" id="IPR001849">
    <property type="entry name" value="PH_domain"/>
</dbReference>
<dbReference type="Pfam" id="PF00388">
    <property type="entry name" value="PI-PLC-X"/>
    <property type="match status" value="1"/>
</dbReference>
<dbReference type="GO" id="GO:0004435">
    <property type="term" value="F:phosphatidylinositol-4,5-bisphosphate phospholipase C activity"/>
    <property type="evidence" value="ECO:0007669"/>
    <property type="project" value="UniProtKB-EC"/>
</dbReference>
<accession>A0A409WAF3</accession>
<sequence>MPSQHSPSLWAQKETKRLARMSAGFVKDALPTPVAKIIDPDHDIEGALMGPALGDHPPVVSDIDIPEAVKKGTLMTKISDRSQKQKRVSFRIDPDEGKIFYKSSKDGVVPIESIKEIRTGPNAKYYREQFKLSPTLDPRWITLIYIIDGMYKALHIVADSKEDFDSWLGALQKLYSIRLGLMTGLGNVDPKVKETIWERQYWKGADEQADQVLQFEEVERLCKKLNVNLGREEIQKIFKVRWYTFSRRIALIDLCFQDIDTQNQGHLDFAQFQQFTKILKRRPDLEGIYAKLASSNGGKFDLPVFVKFMKEYQKTKLDDVELTILFTKYAGHSSTSPTPNEPDDVMTLDGFSTFLSSADNPPFSEQNKGVWQDMTQPISDYFISTSHNTYLVGHQLIGVSTIEGYIRALLHSCRSVELDIYDGETEPMIYHGKTLTSKVSLRDICHAIAKYGFATSPYPVLISAEVHCGVEQQDKMVDIMVDVFGDNIVQAPVDDRPIIQKLPSVEELKGKILLKAKNLYVVEQIKAVQEARKAEKDKDKDTSPPKPAVLEAETPSPTSSDDEAEILIKETVNDIKEGLADFKDKWKKLRGKSPTPSSSRSSSSQEKDKKKKAKMSLRLASLLVYTVGVKCRGISSSVTYAPEHIFSLSENSVNKILKVDGPGGMKDLVKHTHGHLVRIYPKGTRVNSSNYEPHRYWAAGCQLVAINWQTFDLGYMMNQAMFQRNGRSGYVLKPEALRCPEKDLLSKYTKHFLDITLPKYRNSDDDHDNVDPFVEVSLHIPDWSKSPFLPESAMSSPTAKYSPPSDASLTSVSSARTVTFRTPVVKNNGFNPVWQEELCLPFDCVGDMRELIFVEFVVRQEGKNGEHGHSGGEPLGMYCVPLGCLDQGFRHLPLHDAQLTQHLFSTLFVQVNIRDMH</sequence>
<dbReference type="SUPFAM" id="SSF47473">
    <property type="entry name" value="EF-hand"/>
    <property type="match status" value="1"/>
</dbReference>
<feature type="compositionally biased region" description="Low complexity" evidence="7">
    <location>
        <begin position="592"/>
        <end position="604"/>
    </location>
</feature>
<organism evidence="12 13">
    <name type="scientific">Gymnopilus dilepis</name>
    <dbReference type="NCBI Taxonomy" id="231916"/>
    <lineage>
        <taxon>Eukaryota</taxon>
        <taxon>Fungi</taxon>
        <taxon>Dikarya</taxon>
        <taxon>Basidiomycota</taxon>
        <taxon>Agaricomycotina</taxon>
        <taxon>Agaricomycetes</taxon>
        <taxon>Agaricomycetidae</taxon>
        <taxon>Agaricales</taxon>
        <taxon>Agaricineae</taxon>
        <taxon>Hymenogastraceae</taxon>
        <taxon>Gymnopilus</taxon>
    </lineage>
</organism>
<dbReference type="InterPro" id="IPR002048">
    <property type="entry name" value="EF_hand_dom"/>
</dbReference>
<evidence type="ECO:0000256" key="5">
    <source>
        <dbReference type="ARBA" id="ARBA00023224"/>
    </source>
</evidence>
<dbReference type="CDD" id="cd16207">
    <property type="entry name" value="EFh_ScPlc1p_like"/>
    <property type="match status" value="1"/>
</dbReference>
<dbReference type="PROSITE" id="PS50007">
    <property type="entry name" value="PIPLC_X_DOMAIN"/>
    <property type="match status" value="1"/>
</dbReference>
<dbReference type="PROSITE" id="PS50004">
    <property type="entry name" value="C2"/>
    <property type="match status" value="1"/>
</dbReference>
<evidence type="ECO:0000256" key="6">
    <source>
        <dbReference type="RuleBase" id="RU361133"/>
    </source>
</evidence>
<dbReference type="PROSITE" id="PS50008">
    <property type="entry name" value="PIPLC_Y_DOMAIN"/>
    <property type="match status" value="1"/>
</dbReference>
<dbReference type="SMART" id="SM00239">
    <property type="entry name" value="C2"/>
    <property type="match status" value="1"/>
</dbReference>
<gene>
    <name evidence="12" type="ORF">CVT26_015821</name>
</gene>